<dbReference type="InterPro" id="IPR051681">
    <property type="entry name" value="Ser/Thr_Kinases-Pseudokinases"/>
</dbReference>
<evidence type="ECO:0000313" key="3">
    <source>
        <dbReference type="Proteomes" id="UP001209570"/>
    </source>
</evidence>
<reference evidence="2" key="1">
    <citation type="submission" date="2021-12" db="EMBL/GenBank/DDBJ databases">
        <title>Prjna785345.</title>
        <authorList>
            <person name="Rujirawat T."/>
            <person name="Krajaejun T."/>
        </authorList>
    </citation>
    <scope>NUCLEOTIDE SEQUENCE</scope>
    <source>
        <strain evidence="2">Pi057C3</strain>
    </source>
</reference>
<dbReference type="GO" id="GO:0016755">
    <property type="term" value="F:aminoacyltransferase activity"/>
    <property type="evidence" value="ECO:0007669"/>
    <property type="project" value="InterPro"/>
</dbReference>
<dbReference type="Gene3D" id="1.10.510.10">
    <property type="entry name" value="Transferase(Phosphotransferase) domain 1"/>
    <property type="match status" value="1"/>
</dbReference>
<organism evidence="2 3">
    <name type="scientific">Pythium insidiosum</name>
    <name type="common">Pythiosis disease agent</name>
    <dbReference type="NCBI Taxonomy" id="114742"/>
    <lineage>
        <taxon>Eukaryota</taxon>
        <taxon>Sar</taxon>
        <taxon>Stramenopiles</taxon>
        <taxon>Oomycota</taxon>
        <taxon>Peronosporomycetes</taxon>
        <taxon>Pythiales</taxon>
        <taxon>Pythiaceae</taxon>
        <taxon>Pythium</taxon>
    </lineage>
</organism>
<dbReference type="InterPro" id="IPR032048">
    <property type="entry name" value="TGase_elicitor"/>
</dbReference>
<dbReference type="Gene3D" id="3.30.40.240">
    <property type="entry name" value="Transglutaminase elicitor, body domain"/>
    <property type="match status" value="1"/>
</dbReference>
<comment type="caution">
    <text evidence="2">The sequence shown here is derived from an EMBL/GenBank/DDBJ whole genome shotgun (WGS) entry which is preliminary data.</text>
</comment>
<dbReference type="Pfam" id="PF00069">
    <property type="entry name" value="Pkinase"/>
    <property type="match status" value="1"/>
</dbReference>
<dbReference type="PANTHER" id="PTHR44329:SF214">
    <property type="entry name" value="PROTEIN KINASE DOMAIN-CONTAINING PROTEIN"/>
    <property type="match status" value="1"/>
</dbReference>
<protein>
    <recommendedName>
        <fullName evidence="1">Protein kinase domain-containing protein</fullName>
    </recommendedName>
</protein>
<evidence type="ECO:0000259" key="1">
    <source>
        <dbReference type="PROSITE" id="PS50011"/>
    </source>
</evidence>
<dbReference type="Pfam" id="PF16683">
    <property type="entry name" value="TGase_elicitor"/>
    <property type="match status" value="1"/>
</dbReference>
<dbReference type="EMBL" id="JAKCXM010000595">
    <property type="protein sequence ID" value="KAJ0392648.1"/>
    <property type="molecule type" value="Genomic_DNA"/>
</dbReference>
<dbReference type="SUPFAM" id="SSF56112">
    <property type="entry name" value="Protein kinase-like (PK-like)"/>
    <property type="match status" value="1"/>
</dbReference>
<evidence type="ECO:0000313" key="2">
    <source>
        <dbReference type="EMBL" id="KAJ0392648.1"/>
    </source>
</evidence>
<feature type="domain" description="Protein kinase" evidence="1">
    <location>
        <begin position="173"/>
        <end position="443"/>
    </location>
</feature>
<dbReference type="InterPro" id="IPR008271">
    <property type="entry name" value="Ser/Thr_kinase_AS"/>
</dbReference>
<dbReference type="InterPro" id="IPR000719">
    <property type="entry name" value="Prot_kinase_dom"/>
</dbReference>
<proteinExistence type="predicted"/>
<dbReference type="AlphaFoldDB" id="A0AAD5Q5W8"/>
<gene>
    <name evidence="2" type="ORF">P43SY_001046</name>
</gene>
<dbReference type="SMART" id="SM00220">
    <property type="entry name" value="S_TKc"/>
    <property type="match status" value="1"/>
</dbReference>
<dbReference type="PROSITE" id="PS00108">
    <property type="entry name" value="PROTEIN_KINASE_ST"/>
    <property type="match status" value="1"/>
</dbReference>
<dbReference type="PROSITE" id="PS50011">
    <property type="entry name" value="PROTEIN_KINASE_DOM"/>
    <property type="match status" value="1"/>
</dbReference>
<dbReference type="GO" id="GO:0004674">
    <property type="term" value="F:protein serine/threonine kinase activity"/>
    <property type="evidence" value="ECO:0007669"/>
    <property type="project" value="TreeGrafter"/>
</dbReference>
<keyword evidence="3" id="KW-1185">Reference proteome</keyword>
<dbReference type="InterPro" id="IPR011009">
    <property type="entry name" value="Kinase-like_dom_sf"/>
</dbReference>
<dbReference type="PANTHER" id="PTHR44329">
    <property type="entry name" value="SERINE/THREONINE-PROTEIN KINASE TNNI3K-RELATED"/>
    <property type="match status" value="1"/>
</dbReference>
<sequence length="443" mass="48859">MRLDLFTDQEVMMFVNRIVSVYPSSTVSLLPWSTGLWPAYLDGIDHRWQSPDELSPAEKYAAAFGLNVEQFTRQLSEISGVDSQSRLAPCSNSSVCGSLICGKRRGKELGRCHRRESNLKMTTVLAAVEVNEPKCTIQKNGITFHPQDIKAFQGVSLWDEELLLDRYIPPSSITDVRVLSGGAYSVVYLVQLGTNKHFAASKRLAASFINNCDMQKQLLDEIKLNATLQHPNVASLLGASWITRLNLQAIFEYLPGGDLLSYLETRRTPKTMVWTREKLLLALDVAYALAYIHSLLPSPVVHRDLKSRNVLLSATEGSKQRLTAKLCDFGVSRAQSSNHSMTTGVGTSRWLAPEVILGGGRYDAACDIYSFGVLLTELDTHEIPFNDVRGPVGTMLPDVAILRMVAHEGLRPSVSESCPEALATLVSECMAHDAACARFVLDV</sequence>
<name>A0AAD5Q5W8_PYTIN</name>
<dbReference type="GO" id="GO:0005524">
    <property type="term" value="F:ATP binding"/>
    <property type="evidence" value="ECO:0007669"/>
    <property type="project" value="InterPro"/>
</dbReference>
<accession>A0AAD5Q5W8</accession>
<dbReference type="Proteomes" id="UP001209570">
    <property type="component" value="Unassembled WGS sequence"/>
</dbReference>